<name>A0A418LXD8_9BACT</name>
<dbReference type="EMBL" id="QXED01000014">
    <property type="protein sequence ID" value="RIV17919.1"/>
    <property type="molecule type" value="Genomic_DNA"/>
</dbReference>
<proteinExistence type="predicted"/>
<protein>
    <submittedName>
        <fullName evidence="2">DUF1761 domain-containing protein</fullName>
    </submittedName>
</protein>
<reference evidence="2 3" key="1">
    <citation type="submission" date="2018-08" db="EMBL/GenBank/DDBJ databases">
        <title>Fibrisoma montanum sp. nov., isolated from Danxia mountain soil.</title>
        <authorList>
            <person name="Huang Y."/>
        </authorList>
    </citation>
    <scope>NUCLEOTIDE SEQUENCE [LARGE SCALE GENOMIC DNA]</scope>
    <source>
        <strain evidence="2 3">HYT19</strain>
    </source>
</reference>
<feature type="transmembrane region" description="Helical" evidence="1">
    <location>
        <begin position="113"/>
        <end position="137"/>
    </location>
</feature>
<dbReference type="OrthoDB" id="2623652at2"/>
<feature type="transmembrane region" description="Helical" evidence="1">
    <location>
        <begin position="53"/>
        <end position="76"/>
    </location>
</feature>
<feature type="transmembrane region" description="Helical" evidence="1">
    <location>
        <begin position="83"/>
        <end position="101"/>
    </location>
</feature>
<organism evidence="2 3">
    <name type="scientific">Fibrisoma montanum</name>
    <dbReference type="NCBI Taxonomy" id="2305895"/>
    <lineage>
        <taxon>Bacteria</taxon>
        <taxon>Pseudomonadati</taxon>
        <taxon>Bacteroidota</taxon>
        <taxon>Cytophagia</taxon>
        <taxon>Cytophagales</taxon>
        <taxon>Spirosomataceae</taxon>
        <taxon>Fibrisoma</taxon>
    </lineage>
</organism>
<feature type="transmembrane region" description="Helical" evidence="1">
    <location>
        <begin position="7"/>
        <end position="28"/>
    </location>
</feature>
<gene>
    <name evidence="2" type="ORF">DYU11_29860</name>
</gene>
<evidence type="ECO:0000313" key="2">
    <source>
        <dbReference type="EMBL" id="RIV17919.1"/>
    </source>
</evidence>
<keyword evidence="1" id="KW-0472">Membrane</keyword>
<keyword evidence="3" id="KW-1185">Reference proteome</keyword>
<dbReference type="Pfam" id="PF08570">
    <property type="entry name" value="DUF1761"/>
    <property type="match status" value="1"/>
</dbReference>
<evidence type="ECO:0000256" key="1">
    <source>
        <dbReference type="SAM" id="Phobius"/>
    </source>
</evidence>
<evidence type="ECO:0000313" key="3">
    <source>
        <dbReference type="Proteomes" id="UP000283523"/>
    </source>
</evidence>
<dbReference type="Proteomes" id="UP000283523">
    <property type="component" value="Unassembled WGS sequence"/>
</dbReference>
<comment type="caution">
    <text evidence="2">The sequence shown here is derived from an EMBL/GenBank/DDBJ whole genome shotgun (WGS) entry which is preliminary data.</text>
</comment>
<accession>A0A418LXD8</accession>
<dbReference type="InterPro" id="IPR013879">
    <property type="entry name" value="DUF1761"/>
</dbReference>
<sequence length="138" mass="15130">MFTVLSAINWFSVVVAFVVYFMLGGLWYTKLFPQAYKVSLGKANQTLNNQSPLYIVGPALCVLVILLASTVLMYALDIHSYGSALLFALFIGMGFLVSNTTNIAINPNIPRPFLYSVITGTYHLVGITLACLILVAMR</sequence>
<dbReference type="AlphaFoldDB" id="A0A418LXD8"/>
<dbReference type="RefSeq" id="WP_119671419.1">
    <property type="nucleotide sequence ID" value="NZ_QXED01000014.1"/>
</dbReference>
<keyword evidence="1" id="KW-0812">Transmembrane</keyword>
<keyword evidence="1" id="KW-1133">Transmembrane helix</keyword>